<evidence type="ECO:0000313" key="2">
    <source>
        <dbReference type="EMBL" id="KAJ9490547.1"/>
    </source>
</evidence>
<evidence type="ECO:0000259" key="1">
    <source>
        <dbReference type="PROSITE" id="PS50181"/>
    </source>
</evidence>
<dbReference type="Pfam" id="PF24539">
    <property type="entry name" value="DUF7600"/>
    <property type="match status" value="1"/>
</dbReference>
<dbReference type="Proteomes" id="UP001227192">
    <property type="component" value="Unassembled WGS sequence"/>
</dbReference>
<protein>
    <recommendedName>
        <fullName evidence="1">F-box domain-containing protein</fullName>
    </recommendedName>
</protein>
<sequence length="357" mass="40926">MRFASNPPKFNQCFRNAGFRAAAQALPVMDGGYVLRGNSVNEHHFERIPLEIRLEIATYLLTVDFLNLRLCSRAMADIFEDQAFWKTRFFIHGDRGYLAFLTEDIQRARDWRLIYRCTHNLSKLHPELGYRRQHWRNNKWLRDVCIMTREQNLRLHTQLGNIESLQWQKAAGKISCHRGTWGLLNGANRKLCSRCFANHEPLTQSVPFSRDIVGLAISVLSDPRSPPDSRLTYVAGLELIYPSDKPNTVLGYRLPGKRIMIDLQERPLKGFEVMIGEGGVRAILPLFEKMNNWIGKPVDGSVDFRGPVRISTDNEILGLSVDFDVSCANRQPVQILVNVTLIVMPTVLQTHRTSNRN</sequence>
<dbReference type="AlphaFoldDB" id="A0AAI9TNI4"/>
<proteinExistence type="predicted"/>
<dbReference type="EMBL" id="LACB01000054">
    <property type="protein sequence ID" value="KAJ9490547.1"/>
    <property type="molecule type" value="Genomic_DNA"/>
</dbReference>
<dbReference type="SMART" id="SM00256">
    <property type="entry name" value="FBOX"/>
    <property type="match status" value="1"/>
</dbReference>
<dbReference type="PROSITE" id="PS50181">
    <property type="entry name" value="FBOX"/>
    <property type="match status" value="1"/>
</dbReference>
<reference evidence="2" key="1">
    <citation type="submission" date="2015-06" db="EMBL/GenBank/DDBJ databases">
        <authorList>
            <person name="Nguyen H."/>
        </authorList>
    </citation>
    <scope>NUCLEOTIDE SEQUENCE</scope>
    <source>
        <strain evidence="2">DAOM 180753</strain>
    </source>
</reference>
<dbReference type="InterPro" id="IPR036047">
    <property type="entry name" value="F-box-like_dom_sf"/>
</dbReference>
<gene>
    <name evidence="2" type="ORF">VN97_g2727</name>
</gene>
<feature type="domain" description="F-box" evidence="1">
    <location>
        <begin position="42"/>
        <end position="88"/>
    </location>
</feature>
<dbReference type="Gene3D" id="1.20.1280.50">
    <property type="match status" value="1"/>
</dbReference>
<dbReference type="Pfam" id="PF12937">
    <property type="entry name" value="F-box-like"/>
    <property type="match status" value="1"/>
</dbReference>
<name>A0AAI9TNI4_PENTH</name>
<keyword evidence="3" id="KW-1185">Reference proteome</keyword>
<reference evidence="2" key="2">
    <citation type="journal article" date="2016" name="Fungal Biol.">
        <title>Ochratoxin A production by Penicillium thymicola.</title>
        <authorList>
            <person name="Nguyen H.D.T."/>
            <person name="McMullin D.R."/>
            <person name="Ponomareva E."/>
            <person name="Riley R."/>
            <person name="Pomraning K.R."/>
            <person name="Baker S.E."/>
            <person name="Seifert K.A."/>
        </authorList>
    </citation>
    <scope>NUCLEOTIDE SEQUENCE</scope>
    <source>
        <strain evidence="2">DAOM 180753</strain>
    </source>
</reference>
<accession>A0AAI9TNI4</accession>
<organism evidence="2 3">
    <name type="scientific">Penicillium thymicola</name>
    <dbReference type="NCBI Taxonomy" id="293382"/>
    <lineage>
        <taxon>Eukaryota</taxon>
        <taxon>Fungi</taxon>
        <taxon>Dikarya</taxon>
        <taxon>Ascomycota</taxon>
        <taxon>Pezizomycotina</taxon>
        <taxon>Eurotiomycetes</taxon>
        <taxon>Eurotiomycetidae</taxon>
        <taxon>Eurotiales</taxon>
        <taxon>Aspergillaceae</taxon>
        <taxon>Penicillium</taxon>
    </lineage>
</organism>
<dbReference type="InterPro" id="IPR001810">
    <property type="entry name" value="F-box_dom"/>
</dbReference>
<dbReference type="SUPFAM" id="SSF81383">
    <property type="entry name" value="F-box domain"/>
    <property type="match status" value="1"/>
</dbReference>
<dbReference type="InterPro" id="IPR056021">
    <property type="entry name" value="DUF7600"/>
</dbReference>
<comment type="caution">
    <text evidence="2">The sequence shown here is derived from an EMBL/GenBank/DDBJ whole genome shotgun (WGS) entry which is preliminary data.</text>
</comment>
<evidence type="ECO:0000313" key="3">
    <source>
        <dbReference type="Proteomes" id="UP001227192"/>
    </source>
</evidence>